<comment type="caution">
    <text evidence="1">The sequence shown here is derived from an EMBL/GenBank/DDBJ whole genome shotgun (WGS) entry which is preliminary data.</text>
</comment>
<dbReference type="Proteomes" id="UP000789366">
    <property type="component" value="Unassembled WGS sequence"/>
</dbReference>
<keyword evidence="2" id="KW-1185">Reference proteome</keyword>
<feature type="non-terminal residue" evidence="1">
    <location>
        <position position="1"/>
    </location>
</feature>
<gene>
    <name evidence="1" type="ORF">SPELUC_LOCUS8585</name>
</gene>
<proteinExistence type="predicted"/>
<accession>A0ACA9N9E8</accession>
<reference evidence="1" key="1">
    <citation type="submission" date="2021-06" db="EMBL/GenBank/DDBJ databases">
        <authorList>
            <person name="Kallberg Y."/>
            <person name="Tangrot J."/>
            <person name="Rosling A."/>
        </authorList>
    </citation>
    <scope>NUCLEOTIDE SEQUENCE</scope>
    <source>
        <strain evidence="1">28 12/20/2015</strain>
    </source>
</reference>
<dbReference type="EMBL" id="CAJVPW010013072">
    <property type="protein sequence ID" value="CAG8641467.1"/>
    <property type="molecule type" value="Genomic_DNA"/>
</dbReference>
<evidence type="ECO:0000313" key="1">
    <source>
        <dbReference type="EMBL" id="CAG8641467.1"/>
    </source>
</evidence>
<sequence length="396" mass="45870">PNAIRTNLKQFTNAYILVYIRESDIDFVLSPVLDIDIPEHLQKRMDEEKALFEQKKKEIEECHFYLSVKIVTPSIFERYQGFDLANFDDRQYPLSELPQIKILKSETYGVLKTMVAQKVGIPSEQIRLWVLVNRVNKTVRPDTPITDDFLGMTMEEVRTKVAPRQNQLNLLLEASDKLINGKAWFPTMEENSPILVFIKYFNPDAQSLEGVCSLYVRKFGKDGDIICFQKALTEQQVQEHTAAGRIYDIPTFYESLVMRIMVQFKPKYKVRDQEPEFELILNKKYTYNEVAKRVAAFLNMDPLKLRFTTAHPTTGTYKAVIKSTAKQTLSEMLQTTDLPNSANLLYYETLDISIIELETKKFFKQAIDICLPKTAIIYEVHQVIGQKLAKAQIIRI</sequence>
<protein>
    <submittedName>
        <fullName evidence="1">16190_t:CDS:1</fullName>
    </submittedName>
</protein>
<name>A0ACA9N9E8_9GLOM</name>
<organism evidence="1 2">
    <name type="scientific">Cetraspora pellucida</name>
    <dbReference type="NCBI Taxonomy" id="1433469"/>
    <lineage>
        <taxon>Eukaryota</taxon>
        <taxon>Fungi</taxon>
        <taxon>Fungi incertae sedis</taxon>
        <taxon>Mucoromycota</taxon>
        <taxon>Glomeromycotina</taxon>
        <taxon>Glomeromycetes</taxon>
        <taxon>Diversisporales</taxon>
        <taxon>Gigasporaceae</taxon>
        <taxon>Cetraspora</taxon>
    </lineage>
</organism>
<evidence type="ECO:0000313" key="2">
    <source>
        <dbReference type="Proteomes" id="UP000789366"/>
    </source>
</evidence>